<feature type="chain" id="PRO_5046139838" description="Maltoporin" evidence="10">
    <location>
        <begin position="26"/>
        <end position="476"/>
    </location>
</feature>
<keyword evidence="6" id="KW-0406">Ion transport</keyword>
<reference evidence="12" key="1">
    <citation type="journal article" date="2019" name="Int. J. Syst. Evol. Microbiol.">
        <title>The Global Catalogue of Microorganisms (GCM) 10K type strain sequencing project: providing services to taxonomists for standard genome sequencing and annotation.</title>
        <authorList>
            <consortium name="The Broad Institute Genomics Platform"/>
            <consortium name="The Broad Institute Genome Sequencing Center for Infectious Disease"/>
            <person name="Wu L."/>
            <person name="Ma J."/>
        </authorList>
    </citation>
    <scope>NUCLEOTIDE SEQUENCE [LARGE SCALE GENOMIC DNA]</scope>
    <source>
        <strain evidence="12">JCM 18326</strain>
    </source>
</reference>
<comment type="caution">
    <text evidence="11">The sequence shown here is derived from an EMBL/GenBank/DDBJ whole genome shotgun (WGS) entry which is preliminary data.</text>
</comment>
<keyword evidence="4" id="KW-1134">Transmembrane beta strand</keyword>
<evidence type="ECO:0000313" key="12">
    <source>
        <dbReference type="Proteomes" id="UP001500298"/>
    </source>
</evidence>
<evidence type="ECO:0000256" key="10">
    <source>
        <dbReference type="SAM" id="SignalP"/>
    </source>
</evidence>
<dbReference type="RefSeq" id="WP_345368600.1">
    <property type="nucleotide sequence ID" value="NZ_BAABJX010000005.1"/>
</dbReference>
<accession>A0ABP9CX73</accession>
<dbReference type="Gene3D" id="2.40.170.10">
    <property type="entry name" value="Porin, LamB type"/>
    <property type="match status" value="1"/>
</dbReference>
<name>A0ABP9CX73_9BACT</name>
<evidence type="ECO:0000256" key="8">
    <source>
        <dbReference type="ARBA" id="ARBA00023136"/>
    </source>
</evidence>
<organism evidence="11 12">
    <name type="scientific">Algivirga pacifica</name>
    <dbReference type="NCBI Taxonomy" id="1162670"/>
    <lineage>
        <taxon>Bacteria</taxon>
        <taxon>Pseudomonadati</taxon>
        <taxon>Bacteroidota</taxon>
        <taxon>Cytophagia</taxon>
        <taxon>Cytophagales</taxon>
        <taxon>Flammeovirgaceae</taxon>
        <taxon>Algivirga</taxon>
    </lineage>
</organism>
<keyword evidence="3" id="KW-0813">Transport</keyword>
<keyword evidence="10" id="KW-0732">Signal</keyword>
<keyword evidence="12" id="KW-1185">Reference proteome</keyword>
<dbReference type="Pfam" id="PF02264">
    <property type="entry name" value="LamB"/>
    <property type="match status" value="1"/>
</dbReference>
<dbReference type="PANTHER" id="PTHR38762">
    <property type="entry name" value="CRYPTIC OUTER MEMBRANE PORIN BGLH-RELATED"/>
    <property type="match status" value="1"/>
</dbReference>
<evidence type="ECO:0000256" key="7">
    <source>
        <dbReference type="ARBA" id="ARBA00023114"/>
    </source>
</evidence>
<comment type="similarity">
    <text evidence="2">Belongs to the porin LamB (TC 1.B.3) family.</text>
</comment>
<keyword evidence="8" id="KW-0472">Membrane</keyword>
<evidence type="ECO:0000256" key="2">
    <source>
        <dbReference type="ARBA" id="ARBA00007055"/>
    </source>
</evidence>
<evidence type="ECO:0008006" key="13">
    <source>
        <dbReference type="Google" id="ProtNLM"/>
    </source>
</evidence>
<evidence type="ECO:0000256" key="5">
    <source>
        <dbReference type="ARBA" id="ARBA00022692"/>
    </source>
</evidence>
<dbReference type="Proteomes" id="UP001500298">
    <property type="component" value="Unassembled WGS sequence"/>
</dbReference>
<evidence type="ECO:0000256" key="1">
    <source>
        <dbReference type="ARBA" id="ARBA00004571"/>
    </source>
</evidence>
<keyword evidence="5" id="KW-0812">Transmembrane</keyword>
<evidence type="ECO:0000256" key="3">
    <source>
        <dbReference type="ARBA" id="ARBA00022448"/>
    </source>
</evidence>
<dbReference type="InterPro" id="IPR003192">
    <property type="entry name" value="Porin_LamB"/>
</dbReference>
<evidence type="ECO:0000256" key="4">
    <source>
        <dbReference type="ARBA" id="ARBA00022452"/>
    </source>
</evidence>
<sequence length="476" mass="54080">MRAFCISLFLLLILNHNLYSQIAYQEITNDKVFIGTYGRVGMDWNYENNGSLGRRLNLDNMGSIGGRLEEQDYFELANAFRFTSPTPDSTLIHIQSRLSIFSKSLSYFANANSASPGGLAFAFPELYVLAKGIKGLPLNVWLGSRLYRGGDIQIADYFYFNDHSGQGFGIEYKNTRLSTIVVSSTDTTSTLPPSFFINIQSGTPSIALRGRFVYALEHDFQFNARQSVTALMEFHHLENANPEEIRQLPDSLQDVLNYPADWGWVFGARYHHSHQNLINNSFTNLSIRYGNRIANGGDGGISRTYLTFGAPNLDIGKFKGAYAWALIGHSVLQFNDKISFGSYLVYQLSKGAANTNGIAETYFGREVFNRKEDFTVGTRATYYLSDLIHLFGEVHYSQRQDGEQDPASMVKFSFAPTLVPTQERQHFARPHLRFVVSFARYNDQARETLYSPFLRFAGSQRWGHYLGVKAEWWFWN</sequence>
<proteinExistence type="inferred from homology"/>
<keyword evidence="9" id="KW-0998">Cell outer membrane</keyword>
<keyword evidence="7" id="KW-0626">Porin</keyword>
<comment type="subcellular location">
    <subcellularLocation>
        <location evidence="1">Cell outer membrane</location>
        <topology evidence="1">Multi-pass membrane protein</topology>
    </subcellularLocation>
</comment>
<evidence type="ECO:0000256" key="9">
    <source>
        <dbReference type="ARBA" id="ARBA00023237"/>
    </source>
</evidence>
<feature type="signal peptide" evidence="10">
    <location>
        <begin position="1"/>
        <end position="25"/>
    </location>
</feature>
<evidence type="ECO:0000313" key="11">
    <source>
        <dbReference type="EMBL" id="GAA4821661.1"/>
    </source>
</evidence>
<dbReference type="PANTHER" id="PTHR38762:SF1">
    <property type="entry name" value="CRYPTIC OUTER MEMBRANE PORIN BGLH-RELATED"/>
    <property type="match status" value="1"/>
</dbReference>
<protein>
    <recommendedName>
        <fullName evidence="13">Maltoporin</fullName>
    </recommendedName>
</protein>
<dbReference type="SUPFAM" id="SSF56935">
    <property type="entry name" value="Porins"/>
    <property type="match status" value="1"/>
</dbReference>
<evidence type="ECO:0000256" key="6">
    <source>
        <dbReference type="ARBA" id="ARBA00023065"/>
    </source>
</evidence>
<dbReference type="InterPro" id="IPR036998">
    <property type="entry name" value="Porin_LamB_sf"/>
</dbReference>
<gene>
    <name evidence="11" type="ORF">GCM10023331_02510</name>
</gene>
<dbReference type="InterPro" id="IPR050286">
    <property type="entry name" value="G_neg_Bact_CarbUptk_Porin"/>
</dbReference>
<dbReference type="EMBL" id="BAABJX010000005">
    <property type="protein sequence ID" value="GAA4821661.1"/>
    <property type="molecule type" value="Genomic_DNA"/>
</dbReference>